<dbReference type="STRING" id="1081108.A0A168CTI8"/>
<accession>A0A168CTI8</accession>
<evidence type="ECO:0000256" key="7">
    <source>
        <dbReference type="RuleBase" id="RU000461"/>
    </source>
</evidence>
<evidence type="ECO:0000256" key="6">
    <source>
        <dbReference type="PIRSR" id="PIRSR602401-1"/>
    </source>
</evidence>
<dbReference type="AlphaFoldDB" id="A0A168CTI8"/>
<feature type="binding site" description="axial binding residue" evidence="6">
    <location>
        <position position="512"/>
    </location>
    <ligand>
        <name>heme</name>
        <dbReference type="ChEBI" id="CHEBI:30413"/>
    </ligand>
    <ligandPart>
        <name>Fe</name>
        <dbReference type="ChEBI" id="CHEBI:18248"/>
    </ligandPart>
</feature>
<dbReference type="PANTHER" id="PTHR24305">
    <property type="entry name" value="CYTOCHROME P450"/>
    <property type="match status" value="1"/>
</dbReference>
<comment type="caution">
    <text evidence="9">The sequence shown here is derived from an EMBL/GenBank/DDBJ whole genome shotgun (WGS) entry which is preliminary data.</text>
</comment>
<comment type="similarity">
    <text evidence="2 7">Belongs to the cytochrome P450 family.</text>
</comment>
<dbReference type="InterPro" id="IPR002401">
    <property type="entry name" value="Cyt_P450_E_grp-I"/>
</dbReference>
<dbReference type="InterPro" id="IPR050121">
    <property type="entry name" value="Cytochrome_P450_monoxygenase"/>
</dbReference>
<feature type="transmembrane region" description="Helical" evidence="8">
    <location>
        <begin position="20"/>
        <end position="41"/>
    </location>
</feature>
<dbReference type="PRINTS" id="PR00463">
    <property type="entry name" value="EP450I"/>
</dbReference>
<dbReference type="PANTHER" id="PTHR24305:SF166">
    <property type="entry name" value="CYTOCHROME P450 12A4, MITOCHONDRIAL-RELATED"/>
    <property type="match status" value="1"/>
</dbReference>
<dbReference type="PROSITE" id="PS00086">
    <property type="entry name" value="CYTOCHROME_P450"/>
    <property type="match status" value="1"/>
</dbReference>
<evidence type="ECO:0000256" key="4">
    <source>
        <dbReference type="ARBA" id="ARBA00022723"/>
    </source>
</evidence>
<evidence type="ECO:0000256" key="1">
    <source>
        <dbReference type="ARBA" id="ARBA00001971"/>
    </source>
</evidence>
<dbReference type="PRINTS" id="PR00385">
    <property type="entry name" value="P450"/>
</dbReference>
<dbReference type="SUPFAM" id="SSF48264">
    <property type="entry name" value="Cytochrome P450"/>
    <property type="match status" value="1"/>
</dbReference>
<dbReference type="Pfam" id="PF00067">
    <property type="entry name" value="p450"/>
    <property type="match status" value="1"/>
</dbReference>
<dbReference type="Proteomes" id="UP000076881">
    <property type="component" value="Unassembled WGS sequence"/>
</dbReference>
<keyword evidence="3 6" id="KW-0349">Heme</keyword>
<gene>
    <name evidence="9" type="ORF">LEL_09010</name>
</gene>
<dbReference type="GO" id="GO:0020037">
    <property type="term" value="F:heme binding"/>
    <property type="evidence" value="ECO:0007669"/>
    <property type="project" value="InterPro"/>
</dbReference>
<organism evidence="9 10">
    <name type="scientific">Akanthomyces lecanii RCEF 1005</name>
    <dbReference type="NCBI Taxonomy" id="1081108"/>
    <lineage>
        <taxon>Eukaryota</taxon>
        <taxon>Fungi</taxon>
        <taxon>Dikarya</taxon>
        <taxon>Ascomycota</taxon>
        <taxon>Pezizomycotina</taxon>
        <taxon>Sordariomycetes</taxon>
        <taxon>Hypocreomycetidae</taxon>
        <taxon>Hypocreales</taxon>
        <taxon>Cordycipitaceae</taxon>
        <taxon>Akanthomyces</taxon>
        <taxon>Cordyceps confragosa</taxon>
    </lineage>
</organism>
<keyword evidence="5 6" id="KW-0408">Iron</keyword>
<evidence type="ECO:0000256" key="3">
    <source>
        <dbReference type="ARBA" id="ARBA00022617"/>
    </source>
</evidence>
<evidence type="ECO:0000256" key="5">
    <source>
        <dbReference type="ARBA" id="ARBA00023004"/>
    </source>
</evidence>
<dbReference type="InterPro" id="IPR017972">
    <property type="entry name" value="Cyt_P450_CS"/>
</dbReference>
<dbReference type="OrthoDB" id="1470350at2759"/>
<name>A0A168CTI8_CORDF</name>
<dbReference type="GO" id="GO:0004497">
    <property type="term" value="F:monooxygenase activity"/>
    <property type="evidence" value="ECO:0007669"/>
    <property type="project" value="UniProtKB-KW"/>
</dbReference>
<dbReference type="GO" id="GO:0005506">
    <property type="term" value="F:iron ion binding"/>
    <property type="evidence" value="ECO:0007669"/>
    <property type="project" value="InterPro"/>
</dbReference>
<keyword evidence="8" id="KW-0812">Transmembrane</keyword>
<dbReference type="InterPro" id="IPR036396">
    <property type="entry name" value="Cyt_P450_sf"/>
</dbReference>
<keyword evidence="4 6" id="KW-0479">Metal-binding</keyword>
<keyword evidence="10" id="KW-1185">Reference proteome</keyword>
<proteinExistence type="inferred from homology"/>
<protein>
    <submittedName>
        <fullName evidence="9">Cytochrome P450</fullName>
    </submittedName>
</protein>
<dbReference type="InterPro" id="IPR001128">
    <property type="entry name" value="Cyt_P450"/>
</dbReference>
<keyword evidence="7" id="KW-0560">Oxidoreductase</keyword>
<evidence type="ECO:0000256" key="8">
    <source>
        <dbReference type="SAM" id="Phobius"/>
    </source>
</evidence>
<evidence type="ECO:0000313" key="10">
    <source>
        <dbReference type="Proteomes" id="UP000076881"/>
    </source>
</evidence>
<comment type="cofactor">
    <cofactor evidence="1 6">
        <name>heme</name>
        <dbReference type="ChEBI" id="CHEBI:30413"/>
    </cofactor>
</comment>
<evidence type="ECO:0000256" key="2">
    <source>
        <dbReference type="ARBA" id="ARBA00010617"/>
    </source>
</evidence>
<keyword evidence="7" id="KW-0503">Monooxygenase</keyword>
<sequence>MEPLESESVFFMKLGPSGTLVALFVATVSVYAVFTIHAYWLPMARSPLKTVQGPPTKHWFFGFMNSTEAQTLQMSPLLLKLCAKFEGVWASPFTNRKPTLVLGDLAGIHHVLNNSQTYTRSQAQMRTTRLVFGDGLVAVDGEQHKRQRRAVGPGFSTSAINGMMPAFRDLTEKLAARWHKSCQDAPLGSKPDAGGGAIEINAYGDFEKLFMDIIGETGFQYRFGSLEGHRSELEAAFVDVTQHAATGSLYSLLRSQFPIVETLGHWFVREQIELNRLRRNIQCVSMRLVKNAKAHLEANGGDNVKSKRKDILALLVQANLQEDAKHRLDDDEIVSIIPTLLSGGYDNNASAMAYAVMAMAQTPSTQTRLREELLAPPSGCENWKSDWKALDTLPYLDAMCREVLRLYSPAHSIPRTCAKDDVIPLSKPIKLRDGSVASEIRIGRGDDVVIPQKWMNVDPALWGSDTDTFKPERWLQDEKHEYYVGGLNPVISGQKHSGWSSLMTFSVGPRNCIGYKMAVAEIKVSMAVLVAEFEFLEHKGMKDVYGEVQIVDRPRVPDVKGYYMPCWVKPIEQ</sequence>
<reference evidence="9 10" key="1">
    <citation type="journal article" date="2016" name="Genome Biol. Evol.">
        <title>Divergent and convergent evolution of fungal pathogenicity.</title>
        <authorList>
            <person name="Shang Y."/>
            <person name="Xiao G."/>
            <person name="Zheng P."/>
            <person name="Cen K."/>
            <person name="Zhan S."/>
            <person name="Wang C."/>
        </authorList>
    </citation>
    <scope>NUCLEOTIDE SEQUENCE [LARGE SCALE GENOMIC DNA]</scope>
    <source>
        <strain evidence="9 10">RCEF 1005</strain>
    </source>
</reference>
<dbReference type="EMBL" id="AZHF01000008">
    <property type="protein sequence ID" value="OAA71775.1"/>
    <property type="molecule type" value="Genomic_DNA"/>
</dbReference>
<keyword evidence="8" id="KW-0472">Membrane</keyword>
<dbReference type="GO" id="GO:0016705">
    <property type="term" value="F:oxidoreductase activity, acting on paired donors, with incorporation or reduction of molecular oxygen"/>
    <property type="evidence" value="ECO:0007669"/>
    <property type="project" value="InterPro"/>
</dbReference>
<evidence type="ECO:0000313" key="9">
    <source>
        <dbReference type="EMBL" id="OAA71775.1"/>
    </source>
</evidence>
<keyword evidence="8" id="KW-1133">Transmembrane helix</keyword>
<dbReference type="Gene3D" id="1.10.630.10">
    <property type="entry name" value="Cytochrome P450"/>
    <property type="match status" value="1"/>
</dbReference>